<dbReference type="GeneID" id="17259243"/>
<dbReference type="RefSeq" id="XP_005765573.1">
    <property type="nucleotide sequence ID" value="XM_005765516.1"/>
</dbReference>
<proteinExistence type="inferred from homology"/>
<dbReference type="Gene3D" id="3.40.50.720">
    <property type="entry name" value="NAD(P)-binding Rossmann-like Domain"/>
    <property type="match status" value="1"/>
</dbReference>
<sequence length="3293" mass="345098">MRAPSALRRLRRLPDAAALVQLQSLTLDASEELSEWLRARREPLVLLCRGPVGGAGALLLLDAATVVVADTTFTLSVQPECSVRLHRRPEGIVTATTLSASDAAQAGLVDSALSPATAAAESRRLVQRLSSLPAPLLKTCRSLLPAPSVDAALVAMGSLLPSPPRSIGKRLVRLYVDGESKVAVVELNDPSRMNSFSAELAEDVAEAAASIGRGPLVKAVVLQGAGPHFSVGGNPFQREKAAAPLAAAALGCQAAFDGFGALYKLGVPLIAAVHGKLIGGGIAACLHADYIVADSKATFEHGNLVRGVCPLGMLSQTLPNAVGRARALSIYLTNDTLDAAAAHEARLADEVCTEGVEATQRRAFDVACEIARDDAAQALLQSRVAADVAHRAAEAVGHAECRSANGGGYSTAPVTDSYAVPPLDLTPLLLEPPTIATSPEYTVHTAFVPASLGDLELDWPDNALLVFRGVEGSEHFCLGGDPSQANLESGSFLDGLPAFGQLLERLRDAPMPKVVVCHGATRGGGMLFPCLGTAVLAHSDATFGFPEIRRGALPGVVSVAARRRLSPAACEWLFCTGDAIDAATAQRLGLVDFVGSWEELDAEVARLERHFLSSAPRLRAPSPLPAPEVTIEADADSRVALLEVTAASVGGLWRDALLVLDKLSPTLRVLVLSAEGQGGPSDSLSREACHRLDAAMSRLSEAGVVVLCCVRGQAAGLLLHACLGAHYRIVEVGAAFSFDGESECTRAAAFRLLQADDAKCLLQEGAVSSARALELGLASERVEGAGERALQFAHWLVQHPAVGVRHMLRLTCRPAADEAAQEARRSNEALLLEGLSSPPRALPAAKREGLHLRSLQPPSERLLAAAAARRKLPSPPPAAAPALLPSPHPPSETTSRHAGLHALEVYVPRHAVSAAELETAHGVPGKYTVGLRMAEWAACDEDEDVVSMALTAVRRLVEAQGLRYEDVGMLQVGTESLLDRSKSVKSHLMALFAPHGCANVEGIDCYHACYGGTAALLACANWVESSAWDGRWAIAVCTDVSDAPKQYPFMNGAACVAMLVGPDAPLALEAGRVSHIVHEWDFYKPVGWPTMGPIIDGPGSMEVYFSCLAACQREVEARGGGTFVDAHDFLVFHLGGGPKFVRHAFESAVAAAHGEGSVGEEEVEAMFERLVAPSLRLASRIGPMHTAATYVNLVSLLLHASPPVGSRIGVFSFGSGAASTMYALRVRGEARVDAAALVGMLDSREVLPPSDFVAVCDRFSATYGRFDWTPRVRGVSPARSYRLKAVGVLGRREYEYVPFDEVQLRAPDVAAAKATESVVQAASASSPALLQLLASLAGGGSQGPAATAAPSVDVAAVVASVASEVAGGEVDADAPLMEAGLDSLGAVELRTRLASELGDAALPETLVFDFPTLRQLEAHLSARVAPAAPAASAEPPPLPPLVYKRRSFPWYEAKDKGLPPSCRLAGGMRASSALRRLRRLPDAAALVQLQSITLTASEELSEWLRARREPLVLLCRGLVGGAGALLLLDAATVVVADTTFTLSVQPECSVRLHRRPEGIVTATTLSASDAAQAGLVDSALSPATAAAESRRLVQRLSSLPAPLLKTCRSLLPAPSVDAALVAMGSLLPSPPRSIGKRLVRLYVDGESKVAVVELNDPSRMNSFSAELAEDVAEAAASIGRDPLIKAVLLQGAGPHFSVGGNPFQREKAAAPLAAVALGCRTLYDGFGALYKLDVPLVAAVHGKLIGGGVAACLHADYIVADSKATFEHGNLVRGVCVLGMLSQTLPNAVGRARALSIYLTNDTLDAAAAHEARLANEVCTEGVAATQRRAFDVACEIVRGDAAQALLQSRVAADVAHRAAEAVGHAECLYANGGSYTKAPVTDSYAVPPLDLMPFLLEPPTIATSPEYSVHTVFVPASLGGLELDWPDNALLVFRGVEGAEHFCLGGDPSPANLESGSFLDGLPAFGQLLERLRDAPMPKVVVCHGATRGGGMLFPCLGTAVLAHSDATFGFPEIRRGALPGVVSVAARRRLSPAACERLFCTGDAIDAATAQRLGLVDFVGSWEELDAEVARLECHFLSSAPRLRAPSPLPAPEVTIEADADSRVALLEVTAVSVEGLWRDALLVLDKLSPTLRVLVLSAEGQGGPSDSLSREACHRLDAAMSRLSEAGVVVVCCVRGQVEGLLLHACLGAHYRIVEAGSAFSFDGESECTRAAAFHLLQADDAKCLLQEGAVSSARALELGVASERVEGAGERALQFAHWLVQHSAVGVRHVLRLTCGPAADEAAQEARRSNEALLLEGLSSPKALPAAKQEGLHLRSLQPPSERLLAGAAARRKLSSPPPAPAPALLPSPHPPSETTSRRAGLHALEVYVPRHAVSAAELETAHGVPGKYTVGLRMAEWAACDEDEDVVSMALTAVRRLVEAQGLRYEDVGMLQVGTESLLDRSKSVKSHLMALFAPHGCANVEGIDCYHACYGGTAALLACANWVESSAWDGRWAIAVCTDVSDAPKQYPFMNGAACVAMLVGPDAPLALEAGRVSHIVHEWDFYKPVGWPTMGPIVDGPGSMEVYFSCLAACQREVEARGGGTFVDAHDFLVFHLGSGPKFVRHAFESAVAAAHGEGSVGEEEVEAMFERLVAPSLRLASRIGPMHTAATYVNLASLLLHASPPVGSRIGVFSYGSGAASTMYALHVRGEARVDAAALLGMLDAREVLPPSDFVAVCDRFSATYGRFDWTPRVRGVSPARSYRLKAVGVLGRREYEYVPFDEVPLRAPDVITAEGTESVVQAASPSSPALLQLLASLAGGGSQRPAATAAPSVDVAAVVASVASEVAGGEVDADAPLMEAGLDSLGAVELRTRLASELGDASLPETLVFDFPTLRQLEAHLSARAAPAAAGPQLGDGSAALLQLLASLAGGGSQGPAATAAPSVDVAAVVASVASEVAGGEVDADAPLMEAGLDSLGAVELRTRLASELGDASLPETLVFDFPTLRQLEAHLKQATVKEMAVSPVEVYVRQAGSVRGVALRSQAPTLANVDANEIEVVTKATGLNFRDVVNILGQDPTGQVRPLGLECAGIVRAAGSDVRHLSHGMPCFGIGLGCLRSWVRCDAHLQVQMPRVVGFEEACTLPILWPTVSLVMTELGCGRHGIGILASAGQPKKHLFLQRLGVRARASSRDPKAFAHGGNLLTTAGRLDAVLAASLAGDFTPTSLALLKEGARFLEIGKNKVWSQMRMDAAGPAGRFQLVAADYMPKAWWAAKLESLASALGRGLLDRWHSRVALWASAGWAQLFWQA</sequence>
<dbReference type="SUPFAM" id="SSF52096">
    <property type="entry name" value="ClpP/crotonase"/>
    <property type="match status" value="8"/>
</dbReference>
<dbReference type="CDD" id="cd00827">
    <property type="entry name" value="init_cond_enzymes"/>
    <property type="match status" value="2"/>
</dbReference>
<dbReference type="Gene3D" id="1.10.1200.10">
    <property type="entry name" value="ACP-like"/>
    <property type="match status" value="3"/>
</dbReference>
<organism evidence="8 9">
    <name type="scientific">Emiliania huxleyi (strain CCMP1516)</name>
    <dbReference type="NCBI Taxonomy" id="280463"/>
    <lineage>
        <taxon>Eukaryota</taxon>
        <taxon>Haptista</taxon>
        <taxon>Haptophyta</taxon>
        <taxon>Prymnesiophyceae</taxon>
        <taxon>Isochrysidales</taxon>
        <taxon>Noelaerhabdaceae</taxon>
        <taxon>Emiliania</taxon>
    </lineage>
</organism>
<feature type="region of interest" description="Disordered" evidence="6">
    <location>
        <begin position="867"/>
        <end position="896"/>
    </location>
</feature>
<reference evidence="9" key="1">
    <citation type="journal article" date="2013" name="Nature">
        <title>Pan genome of the phytoplankton Emiliania underpins its global distribution.</title>
        <authorList>
            <person name="Read B.A."/>
            <person name="Kegel J."/>
            <person name="Klute M.J."/>
            <person name="Kuo A."/>
            <person name="Lefebvre S.C."/>
            <person name="Maumus F."/>
            <person name="Mayer C."/>
            <person name="Miller J."/>
            <person name="Monier A."/>
            <person name="Salamov A."/>
            <person name="Young J."/>
            <person name="Aguilar M."/>
            <person name="Claverie J.M."/>
            <person name="Frickenhaus S."/>
            <person name="Gonzalez K."/>
            <person name="Herman E.K."/>
            <person name="Lin Y.C."/>
            <person name="Napier J."/>
            <person name="Ogata H."/>
            <person name="Sarno A.F."/>
            <person name="Shmutz J."/>
            <person name="Schroeder D."/>
            <person name="de Vargas C."/>
            <person name="Verret F."/>
            <person name="von Dassow P."/>
            <person name="Valentin K."/>
            <person name="Van de Peer Y."/>
            <person name="Wheeler G."/>
            <person name="Dacks J.B."/>
            <person name="Delwiche C.F."/>
            <person name="Dyhrman S.T."/>
            <person name="Glockner G."/>
            <person name="John U."/>
            <person name="Richards T."/>
            <person name="Worden A.Z."/>
            <person name="Zhang X."/>
            <person name="Grigoriev I.V."/>
            <person name="Allen A.E."/>
            <person name="Bidle K."/>
            <person name="Borodovsky M."/>
            <person name="Bowler C."/>
            <person name="Brownlee C."/>
            <person name="Cock J.M."/>
            <person name="Elias M."/>
            <person name="Gladyshev V.N."/>
            <person name="Groth M."/>
            <person name="Guda C."/>
            <person name="Hadaegh A."/>
            <person name="Iglesias-Rodriguez M.D."/>
            <person name="Jenkins J."/>
            <person name="Jones B.M."/>
            <person name="Lawson T."/>
            <person name="Leese F."/>
            <person name="Lindquist E."/>
            <person name="Lobanov A."/>
            <person name="Lomsadze A."/>
            <person name="Malik S.B."/>
            <person name="Marsh M.E."/>
            <person name="Mackinder L."/>
            <person name="Mock T."/>
            <person name="Mueller-Roeber B."/>
            <person name="Pagarete A."/>
            <person name="Parker M."/>
            <person name="Probert I."/>
            <person name="Quesneville H."/>
            <person name="Raines C."/>
            <person name="Rensing S.A."/>
            <person name="Riano-Pachon D.M."/>
            <person name="Richier S."/>
            <person name="Rokitta S."/>
            <person name="Shiraiwa Y."/>
            <person name="Soanes D.M."/>
            <person name="van der Giezen M."/>
            <person name="Wahlund T.M."/>
            <person name="Williams B."/>
            <person name="Wilson W."/>
            <person name="Wolfe G."/>
            <person name="Wurch L.L."/>
        </authorList>
    </citation>
    <scope>NUCLEOTIDE SEQUENCE</scope>
</reference>
<dbReference type="GO" id="GO:0010142">
    <property type="term" value="P:farnesyl diphosphate biosynthetic process, mevalonate pathway"/>
    <property type="evidence" value="ECO:0007669"/>
    <property type="project" value="InterPro"/>
</dbReference>
<evidence type="ECO:0000313" key="8">
    <source>
        <dbReference type="EnsemblProtists" id="EOD13144"/>
    </source>
</evidence>
<dbReference type="Pfam" id="PF00378">
    <property type="entry name" value="ECH_1"/>
    <property type="match status" value="4"/>
</dbReference>
<dbReference type="SMART" id="SM01294">
    <property type="entry name" value="PKS_PP_betabranch"/>
    <property type="match status" value="1"/>
</dbReference>
<dbReference type="InterPro" id="IPR020806">
    <property type="entry name" value="PKS_PP-bd"/>
</dbReference>
<dbReference type="InterPro" id="IPR001753">
    <property type="entry name" value="Enoyl-CoA_hydra/iso"/>
</dbReference>
<keyword evidence="2" id="KW-0596">Phosphopantetheine</keyword>
<feature type="compositionally biased region" description="Pro residues" evidence="6">
    <location>
        <begin position="873"/>
        <end position="890"/>
    </location>
</feature>
<evidence type="ECO:0000259" key="7">
    <source>
        <dbReference type="PROSITE" id="PS50075"/>
    </source>
</evidence>
<evidence type="ECO:0000256" key="3">
    <source>
        <dbReference type="ARBA" id="ARBA00022553"/>
    </source>
</evidence>
<comment type="similarity">
    <text evidence="1">Belongs to the thiolase-like superfamily. HMG-CoA synthase family.</text>
</comment>
<evidence type="ECO:0000313" key="9">
    <source>
        <dbReference type="Proteomes" id="UP000013827"/>
    </source>
</evidence>
<dbReference type="CDD" id="cd06558">
    <property type="entry name" value="crotonase-like"/>
    <property type="match status" value="4"/>
</dbReference>
<feature type="domain" description="Carrier" evidence="7">
    <location>
        <begin position="2814"/>
        <end position="2890"/>
    </location>
</feature>
<dbReference type="eggNOG" id="KOG1680">
    <property type="taxonomic scope" value="Eukaryota"/>
</dbReference>
<dbReference type="InterPro" id="IPR020843">
    <property type="entry name" value="ER"/>
</dbReference>
<reference evidence="8" key="2">
    <citation type="submission" date="2024-10" db="UniProtKB">
        <authorList>
            <consortium name="EnsemblProtists"/>
        </authorList>
    </citation>
    <scope>IDENTIFICATION</scope>
</reference>
<feature type="compositionally biased region" description="Pro residues" evidence="6">
    <location>
        <begin position="2340"/>
        <end position="2356"/>
    </location>
</feature>
<dbReference type="Pfam" id="PF01154">
    <property type="entry name" value="HMG_CoA_synt_N"/>
    <property type="match status" value="2"/>
</dbReference>
<dbReference type="Gene3D" id="3.90.180.10">
    <property type="entry name" value="Medium-chain alcohol dehydrogenases, catalytic domain"/>
    <property type="match status" value="2"/>
</dbReference>
<dbReference type="eggNOG" id="KOG1393">
    <property type="taxonomic scope" value="Eukaryota"/>
</dbReference>
<evidence type="ECO:0000256" key="6">
    <source>
        <dbReference type="SAM" id="MobiDB-lite"/>
    </source>
</evidence>
<dbReference type="GO" id="GO:0004421">
    <property type="term" value="F:hydroxymethylglutaryl-CoA synthase activity"/>
    <property type="evidence" value="ECO:0007669"/>
    <property type="project" value="InterPro"/>
</dbReference>
<dbReference type="InterPro" id="IPR018376">
    <property type="entry name" value="Enoyl-CoA_hyd/isom_CS"/>
</dbReference>
<name>A0A0D3IPF9_EMIH1</name>
<feature type="domain" description="Carrier" evidence="7">
    <location>
        <begin position="2925"/>
        <end position="3001"/>
    </location>
</feature>
<dbReference type="Proteomes" id="UP000013827">
    <property type="component" value="Unassembled WGS sequence"/>
</dbReference>
<dbReference type="InterPro" id="IPR009081">
    <property type="entry name" value="PP-bd_ACP"/>
</dbReference>
<keyword evidence="3" id="KW-0597">Phosphoprotein</keyword>
<dbReference type="InterPro" id="IPR011032">
    <property type="entry name" value="GroES-like_sf"/>
</dbReference>
<dbReference type="InterPro" id="IPR013746">
    <property type="entry name" value="HMG_CoA_synt_C_dom"/>
</dbReference>
<dbReference type="SUPFAM" id="SSF53901">
    <property type="entry name" value="Thiolase-like"/>
    <property type="match status" value="4"/>
</dbReference>
<dbReference type="InterPro" id="IPR013528">
    <property type="entry name" value="HMG_CoA_synth_N"/>
</dbReference>
<accession>A0A0D3IPF9</accession>
<keyword evidence="9" id="KW-1185">Reference proteome</keyword>
<dbReference type="Gene3D" id="3.90.226.10">
    <property type="entry name" value="2-enoyl-CoA Hydratase, Chain A, domain 1"/>
    <property type="match status" value="6"/>
</dbReference>
<dbReference type="GO" id="GO:0016491">
    <property type="term" value="F:oxidoreductase activity"/>
    <property type="evidence" value="ECO:0007669"/>
    <property type="project" value="InterPro"/>
</dbReference>
<dbReference type="Pfam" id="PF08540">
    <property type="entry name" value="HMG_CoA_synt_C"/>
    <property type="match status" value="2"/>
</dbReference>
<dbReference type="PROSITE" id="PS50075">
    <property type="entry name" value="CARRIER"/>
    <property type="match status" value="3"/>
</dbReference>
<dbReference type="InterPro" id="IPR036736">
    <property type="entry name" value="ACP-like_sf"/>
</dbReference>
<keyword evidence="4" id="KW-0808">Transferase</keyword>
<evidence type="ECO:0000256" key="1">
    <source>
        <dbReference type="ARBA" id="ARBA00007061"/>
    </source>
</evidence>
<dbReference type="CDD" id="cd05195">
    <property type="entry name" value="enoyl_red"/>
    <property type="match status" value="1"/>
</dbReference>
<dbReference type="Pfam" id="PF00550">
    <property type="entry name" value="PP-binding"/>
    <property type="match status" value="3"/>
</dbReference>
<protein>
    <recommendedName>
        <fullName evidence="7">Carrier domain-containing protein</fullName>
    </recommendedName>
</protein>
<dbReference type="EnsemblProtists" id="EOD13144">
    <property type="protein sequence ID" value="EOD13144"/>
    <property type="gene ID" value="EMIHUDRAFT_212886"/>
</dbReference>
<dbReference type="STRING" id="2903.R1DWN7"/>
<comment type="similarity">
    <text evidence="5">Belongs to the enoyl-CoA hydratase/isomerase family.</text>
</comment>
<dbReference type="SMART" id="SM00829">
    <property type="entry name" value="PKS_ER"/>
    <property type="match status" value="1"/>
</dbReference>
<dbReference type="PaxDb" id="2903-EOD13144"/>
<dbReference type="Gene3D" id="3.40.47.10">
    <property type="match status" value="2"/>
</dbReference>
<feature type="region of interest" description="Disordered" evidence="6">
    <location>
        <begin position="2333"/>
        <end position="2362"/>
    </location>
</feature>
<dbReference type="InterPro" id="IPR029045">
    <property type="entry name" value="ClpP/crotonase-like_dom_sf"/>
</dbReference>
<dbReference type="SUPFAM" id="SSF50129">
    <property type="entry name" value="GroES-like"/>
    <property type="match status" value="1"/>
</dbReference>
<dbReference type="HOGENOM" id="CLU_225223_0_0_1"/>
<dbReference type="GO" id="GO:0031177">
    <property type="term" value="F:phosphopantetheine binding"/>
    <property type="evidence" value="ECO:0007669"/>
    <property type="project" value="InterPro"/>
</dbReference>
<dbReference type="InterPro" id="IPR006162">
    <property type="entry name" value="Ppantetheine_attach_site"/>
</dbReference>
<evidence type="ECO:0000256" key="2">
    <source>
        <dbReference type="ARBA" id="ARBA00022450"/>
    </source>
</evidence>
<dbReference type="KEGG" id="ehx:EMIHUDRAFT_212886"/>
<evidence type="ECO:0000256" key="4">
    <source>
        <dbReference type="ARBA" id="ARBA00022679"/>
    </source>
</evidence>
<dbReference type="PANTHER" id="PTHR43323:SF2">
    <property type="entry name" value="HYDROXYMETHYLGLUTARYL-COA SYNTHASE"/>
    <property type="match status" value="1"/>
</dbReference>
<feature type="domain" description="Carrier" evidence="7">
    <location>
        <begin position="1348"/>
        <end position="1424"/>
    </location>
</feature>
<dbReference type="PROSITE" id="PS00166">
    <property type="entry name" value="ENOYL_COA_HYDRATASE"/>
    <property type="match status" value="2"/>
</dbReference>
<dbReference type="SUPFAM" id="SSF47336">
    <property type="entry name" value="ACP-like"/>
    <property type="match status" value="3"/>
</dbReference>
<dbReference type="PANTHER" id="PTHR43323">
    <property type="entry name" value="3-HYDROXY-3-METHYLGLUTARYL COENZYME A SYNTHASE"/>
    <property type="match status" value="1"/>
</dbReference>
<dbReference type="GO" id="GO:0006084">
    <property type="term" value="P:acetyl-CoA metabolic process"/>
    <property type="evidence" value="ECO:0007669"/>
    <property type="project" value="InterPro"/>
</dbReference>
<dbReference type="PROSITE" id="PS00012">
    <property type="entry name" value="PHOSPHOPANTETHEINE"/>
    <property type="match status" value="3"/>
</dbReference>
<dbReference type="InterPro" id="IPR016039">
    <property type="entry name" value="Thiolase-like"/>
</dbReference>
<evidence type="ECO:0000256" key="5">
    <source>
        <dbReference type="RuleBase" id="RU003707"/>
    </source>
</evidence>
<dbReference type="SMART" id="SM00823">
    <property type="entry name" value="PKS_PP"/>
    <property type="match status" value="3"/>
</dbReference>